<evidence type="ECO:0000313" key="6">
    <source>
        <dbReference type="Proteomes" id="UP000178925"/>
    </source>
</evidence>
<dbReference type="PANTHER" id="PTHR12526">
    <property type="entry name" value="GLYCOSYLTRANSFERASE"/>
    <property type="match status" value="1"/>
</dbReference>
<dbReference type="AlphaFoldDB" id="A0A1F5SL12"/>
<evidence type="ECO:0000259" key="3">
    <source>
        <dbReference type="Pfam" id="PF00534"/>
    </source>
</evidence>
<sequence>MKILNISLDKNVLDSNAAVAKRMVDYGQLADKFTIFVLADENREFNLSGNVKVVSVKKSNKFFDLLKLKRKAARVLNSEKYDIITVQDTYFIGWMALKLAKKFHLGLEVQVHGFEKFSGVRKLLAKRVLKKANAVRVVSQRLKREVMRDFGVQEDRITTVPIYIDIVLKTGLPLQRRAGTPTSFARNDNSTFIFLTVGRLVPVKNVAMQIDALAEITKKFLQVELWIVGDGVERQYLEIKNQKLKIKNQIKFFGWQNDLEKFYKQADCLLLTSNNEGWGLAVVEAAAHGLPIIMTDVGLAGEVIKNGESGIVIPVGDRKALVEAMIKIIEDSGLRKKLGEGARKAIKTLPSKEETFALYKKSWELALKNKNQKI</sequence>
<evidence type="ECO:0000313" key="5">
    <source>
        <dbReference type="EMBL" id="OGF27380.1"/>
    </source>
</evidence>
<dbReference type="SUPFAM" id="SSF53756">
    <property type="entry name" value="UDP-Glycosyltransferase/glycogen phosphorylase"/>
    <property type="match status" value="1"/>
</dbReference>
<dbReference type="GO" id="GO:0016757">
    <property type="term" value="F:glycosyltransferase activity"/>
    <property type="evidence" value="ECO:0007669"/>
    <property type="project" value="UniProtKB-KW"/>
</dbReference>
<evidence type="ECO:0000256" key="1">
    <source>
        <dbReference type="ARBA" id="ARBA00022676"/>
    </source>
</evidence>
<evidence type="ECO:0000259" key="4">
    <source>
        <dbReference type="Pfam" id="PF13439"/>
    </source>
</evidence>
<accession>A0A1F5SL12</accession>
<organism evidence="5 6">
    <name type="scientific">Candidatus Falkowbacteria bacterium RIFOXYA2_FULL_47_9</name>
    <dbReference type="NCBI Taxonomy" id="1797995"/>
    <lineage>
        <taxon>Bacteria</taxon>
        <taxon>Candidatus Falkowiibacteriota</taxon>
    </lineage>
</organism>
<keyword evidence="2" id="KW-0808">Transferase</keyword>
<reference evidence="5 6" key="1">
    <citation type="journal article" date="2016" name="Nat. Commun.">
        <title>Thousands of microbial genomes shed light on interconnected biogeochemical processes in an aquifer system.</title>
        <authorList>
            <person name="Anantharaman K."/>
            <person name="Brown C.T."/>
            <person name="Hug L.A."/>
            <person name="Sharon I."/>
            <person name="Castelle C.J."/>
            <person name="Probst A.J."/>
            <person name="Thomas B.C."/>
            <person name="Singh A."/>
            <person name="Wilkins M.J."/>
            <person name="Karaoz U."/>
            <person name="Brodie E.L."/>
            <person name="Williams K.H."/>
            <person name="Hubbard S.S."/>
            <person name="Banfield J.F."/>
        </authorList>
    </citation>
    <scope>NUCLEOTIDE SEQUENCE [LARGE SCALE GENOMIC DNA]</scope>
</reference>
<dbReference type="Pfam" id="PF13439">
    <property type="entry name" value="Glyco_transf_4"/>
    <property type="match status" value="1"/>
</dbReference>
<dbReference type="Proteomes" id="UP000178925">
    <property type="component" value="Unassembled WGS sequence"/>
</dbReference>
<keyword evidence="1" id="KW-0328">Glycosyltransferase</keyword>
<protein>
    <recommendedName>
        <fullName evidence="7">Glycosyl transferase family 1 domain-containing protein</fullName>
    </recommendedName>
</protein>
<dbReference type="PANTHER" id="PTHR12526:SF510">
    <property type="entry name" value="D-INOSITOL 3-PHOSPHATE GLYCOSYLTRANSFERASE"/>
    <property type="match status" value="1"/>
</dbReference>
<name>A0A1F5SL12_9BACT</name>
<dbReference type="STRING" id="1797995.A2242_04645"/>
<dbReference type="InterPro" id="IPR028098">
    <property type="entry name" value="Glyco_trans_4-like_N"/>
</dbReference>
<comment type="caution">
    <text evidence="5">The sequence shown here is derived from an EMBL/GenBank/DDBJ whole genome shotgun (WGS) entry which is preliminary data.</text>
</comment>
<gene>
    <name evidence="5" type="ORF">A2242_04645</name>
</gene>
<dbReference type="Pfam" id="PF00534">
    <property type="entry name" value="Glycos_transf_1"/>
    <property type="match status" value="1"/>
</dbReference>
<dbReference type="CDD" id="cd03801">
    <property type="entry name" value="GT4_PimA-like"/>
    <property type="match status" value="1"/>
</dbReference>
<feature type="domain" description="Glycosyltransferase subfamily 4-like N-terminal" evidence="4">
    <location>
        <begin position="34"/>
        <end position="165"/>
    </location>
</feature>
<feature type="domain" description="Glycosyl transferase family 1" evidence="3">
    <location>
        <begin position="189"/>
        <end position="344"/>
    </location>
</feature>
<dbReference type="InterPro" id="IPR001296">
    <property type="entry name" value="Glyco_trans_1"/>
</dbReference>
<evidence type="ECO:0000256" key="2">
    <source>
        <dbReference type="ARBA" id="ARBA00022679"/>
    </source>
</evidence>
<evidence type="ECO:0008006" key="7">
    <source>
        <dbReference type="Google" id="ProtNLM"/>
    </source>
</evidence>
<proteinExistence type="predicted"/>
<dbReference type="Gene3D" id="3.40.50.2000">
    <property type="entry name" value="Glycogen Phosphorylase B"/>
    <property type="match status" value="2"/>
</dbReference>
<dbReference type="EMBL" id="MFGC01000025">
    <property type="protein sequence ID" value="OGF27380.1"/>
    <property type="molecule type" value="Genomic_DNA"/>
</dbReference>